<feature type="domain" description="Kinesin motor" evidence="7">
    <location>
        <begin position="1"/>
        <end position="284"/>
    </location>
</feature>
<dbReference type="InterPro" id="IPR019821">
    <property type="entry name" value="Kinesin_motor_CS"/>
</dbReference>
<dbReference type="PROSITE" id="PS50067">
    <property type="entry name" value="KINESIN_MOTOR_2"/>
    <property type="match status" value="1"/>
</dbReference>
<keyword evidence="1 3" id="KW-0547">Nucleotide-binding</keyword>
<dbReference type="InterPro" id="IPR027417">
    <property type="entry name" value="P-loop_NTPase"/>
</dbReference>
<name>A0A067BDH2_SAPPC</name>
<dbReference type="RefSeq" id="XP_012213149.1">
    <property type="nucleotide sequence ID" value="XM_012357759.1"/>
</dbReference>
<dbReference type="Pfam" id="PF00225">
    <property type="entry name" value="Kinesin"/>
    <property type="match status" value="1"/>
</dbReference>
<dbReference type="GO" id="GO:0007018">
    <property type="term" value="P:microtubule-based movement"/>
    <property type="evidence" value="ECO:0007669"/>
    <property type="project" value="InterPro"/>
</dbReference>
<evidence type="ECO:0000256" key="4">
    <source>
        <dbReference type="RuleBase" id="RU000394"/>
    </source>
</evidence>
<evidence type="ECO:0000256" key="2">
    <source>
        <dbReference type="ARBA" id="ARBA00022840"/>
    </source>
</evidence>
<dbReference type="SMART" id="SM00129">
    <property type="entry name" value="KISc"/>
    <property type="match status" value="1"/>
</dbReference>
<dbReference type="GO" id="GO:0005874">
    <property type="term" value="C:microtubule"/>
    <property type="evidence" value="ECO:0007669"/>
    <property type="project" value="UniProtKB-KW"/>
</dbReference>
<dbReference type="InterPro" id="IPR036961">
    <property type="entry name" value="Kinesin_motor_dom_sf"/>
</dbReference>
<dbReference type="InterPro" id="IPR056524">
    <property type="entry name" value="KIF6/9_C"/>
</dbReference>
<dbReference type="Proteomes" id="UP000030745">
    <property type="component" value="Unassembled WGS sequence"/>
</dbReference>
<dbReference type="VEuPathDB" id="FungiDB:SPRG_18321"/>
<feature type="non-terminal residue" evidence="8">
    <location>
        <position position="569"/>
    </location>
</feature>
<dbReference type="KEGG" id="spar:SPRG_18321"/>
<feature type="region of interest" description="Disordered" evidence="6">
    <location>
        <begin position="381"/>
        <end position="407"/>
    </location>
</feature>
<dbReference type="GeneID" id="24139846"/>
<dbReference type="STRING" id="695850.A0A067BDH2"/>
<proteinExistence type="inferred from homology"/>
<dbReference type="PANTHER" id="PTHR47968:SF67">
    <property type="entry name" value="KINESIN MOTOR DOMAIN-CONTAINING PROTEIN"/>
    <property type="match status" value="1"/>
</dbReference>
<keyword evidence="5" id="KW-0175">Coiled coil</keyword>
<dbReference type="AlphaFoldDB" id="A0A067BDH2"/>
<evidence type="ECO:0000256" key="6">
    <source>
        <dbReference type="SAM" id="MobiDB-lite"/>
    </source>
</evidence>
<evidence type="ECO:0000256" key="3">
    <source>
        <dbReference type="PROSITE-ProRule" id="PRU00283"/>
    </source>
</evidence>
<protein>
    <recommendedName>
        <fullName evidence="4">Kinesin-like protein</fullName>
    </recommendedName>
</protein>
<organism evidence="8 9">
    <name type="scientific">Saprolegnia parasitica (strain CBS 223.65)</name>
    <dbReference type="NCBI Taxonomy" id="695850"/>
    <lineage>
        <taxon>Eukaryota</taxon>
        <taxon>Sar</taxon>
        <taxon>Stramenopiles</taxon>
        <taxon>Oomycota</taxon>
        <taxon>Saprolegniomycetes</taxon>
        <taxon>Saprolegniales</taxon>
        <taxon>Saprolegniaceae</taxon>
        <taxon>Saprolegnia</taxon>
    </lineage>
</organism>
<keyword evidence="9" id="KW-1185">Reference proteome</keyword>
<dbReference type="EMBL" id="KK584308">
    <property type="protein sequence ID" value="KDO16143.1"/>
    <property type="molecule type" value="Genomic_DNA"/>
</dbReference>
<dbReference type="InterPro" id="IPR001752">
    <property type="entry name" value="Kinesin_motor_dom"/>
</dbReference>
<feature type="binding site" evidence="3">
    <location>
        <begin position="32"/>
        <end position="39"/>
    </location>
    <ligand>
        <name>ATP</name>
        <dbReference type="ChEBI" id="CHEBI:30616"/>
    </ligand>
</feature>
<evidence type="ECO:0000313" key="9">
    <source>
        <dbReference type="Proteomes" id="UP000030745"/>
    </source>
</evidence>
<reference evidence="8 9" key="1">
    <citation type="journal article" date="2013" name="PLoS Genet.">
        <title>Distinctive expansion of potential virulence genes in the genome of the oomycete fish pathogen Saprolegnia parasitica.</title>
        <authorList>
            <person name="Jiang R.H."/>
            <person name="de Bruijn I."/>
            <person name="Haas B.J."/>
            <person name="Belmonte R."/>
            <person name="Lobach L."/>
            <person name="Christie J."/>
            <person name="van den Ackerveken G."/>
            <person name="Bottin A."/>
            <person name="Bulone V."/>
            <person name="Diaz-Moreno S.M."/>
            <person name="Dumas B."/>
            <person name="Fan L."/>
            <person name="Gaulin E."/>
            <person name="Govers F."/>
            <person name="Grenville-Briggs L.J."/>
            <person name="Horner N.R."/>
            <person name="Levin J.Z."/>
            <person name="Mammella M."/>
            <person name="Meijer H.J."/>
            <person name="Morris P."/>
            <person name="Nusbaum C."/>
            <person name="Oome S."/>
            <person name="Phillips A.J."/>
            <person name="van Rooyen D."/>
            <person name="Rzeszutek E."/>
            <person name="Saraiva M."/>
            <person name="Secombes C.J."/>
            <person name="Seidl M.F."/>
            <person name="Snel B."/>
            <person name="Stassen J.H."/>
            <person name="Sykes S."/>
            <person name="Tripathy S."/>
            <person name="van den Berg H."/>
            <person name="Vega-Arreguin J.C."/>
            <person name="Wawra S."/>
            <person name="Young S.K."/>
            <person name="Zeng Q."/>
            <person name="Dieguez-Uribeondo J."/>
            <person name="Russ C."/>
            <person name="Tyler B.M."/>
            <person name="van West P."/>
        </authorList>
    </citation>
    <scope>NUCLEOTIDE SEQUENCE [LARGE SCALE GENOMIC DNA]</scope>
    <source>
        <strain evidence="8 9">CBS 223.65</strain>
    </source>
</reference>
<dbReference type="PANTHER" id="PTHR47968">
    <property type="entry name" value="CENTROMERE PROTEIN E"/>
    <property type="match status" value="1"/>
</dbReference>
<dbReference type="InterPro" id="IPR027640">
    <property type="entry name" value="Kinesin-like_fam"/>
</dbReference>
<feature type="coiled-coil region" evidence="5">
    <location>
        <begin position="494"/>
        <end position="521"/>
    </location>
</feature>
<dbReference type="Pfam" id="PF23735">
    <property type="entry name" value="KIF9"/>
    <property type="match status" value="1"/>
</dbReference>
<keyword evidence="3 4" id="KW-0505">Motor protein</keyword>
<dbReference type="PRINTS" id="PR00380">
    <property type="entry name" value="KINESINHEAVY"/>
</dbReference>
<gene>
    <name evidence="8" type="ORF">SPRG_18321</name>
</gene>
<evidence type="ECO:0000256" key="5">
    <source>
        <dbReference type="SAM" id="Coils"/>
    </source>
</evidence>
<comment type="similarity">
    <text evidence="3 4">Belongs to the TRAFAC class myosin-kinesin ATPase superfamily. Kinesin family.</text>
</comment>
<dbReference type="GO" id="GO:0003777">
    <property type="term" value="F:microtubule motor activity"/>
    <property type="evidence" value="ECO:0007669"/>
    <property type="project" value="InterPro"/>
</dbReference>
<accession>A0A067BDH2</accession>
<sequence>MTAKQEEVFDRIGRPCVENALSGFNSTIFAYGQTGSGKTFTITGGAERYDDRGIIPRSLSLIFEKMKKHPECQISAFISYLEIYNNQGYDLLNEDHQNTKAIEDLPKVSMLEDEDGNCHLRNLSMHRVATEEDALNLLFLGDTNRAVSETSMNLESSRSHCIFTVSLESRKAGSEVILRSKLHMVDLAGSERAHKTGAKGKVLREAAYINTSLHYLEMVIVALHEKNTKGRTHIPYRNSMMTSVLRDSLGGNCKTVMVATASAEKEQTDESLSTCRFAQRVARVRNDAHLNEEVDPAIVIRRLKAQIVELQEEIVLLKGEPKEGDELKEYEMDKLRQKCLDYANNRDLDAHLAMGDITYIKMKACFAFLKSFYLDGVGDGAPRPQATSHSSSNSSNNNHVHEDRGDGASHARIVELEETLQQRDNEIAILVGMLKKGGNSAQVADVLKTVASKPPMAPQAPPPPPNGFQVKIDAASLDDPAKAFEVFRDQYPKNDVIRENKQLLKKKYDEAKALAQNVNDARGVIKEHMATVEKLRKTKALESLTSGDETTAASDEETALVAKIDAKKA</sequence>
<evidence type="ECO:0000256" key="1">
    <source>
        <dbReference type="ARBA" id="ARBA00022741"/>
    </source>
</evidence>
<feature type="compositionally biased region" description="Low complexity" evidence="6">
    <location>
        <begin position="388"/>
        <end position="398"/>
    </location>
</feature>
<evidence type="ECO:0000313" key="8">
    <source>
        <dbReference type="EMBL" id="KDO16143.1"/>
    </source>
</evidence>
<dbReference type="SUPFAM" id="SSF52540">
    <property type="entry name" value="P-loop containing nucleoside triphosphate hydrolases"/>
    <property type="match status" value="1"/>
</dbReference>
<dbReference type="PROSITE" id="PS00411">
    <property type="entry name" value="KINESIN_MOTOR_1"/>
    <property type="match status" value="1"/>
</dbReference>
<dbReference type="GO" id="GO:0005524">
    <property type="term" value="F:ATP binding"/>
    <property type="evidence" value="ECO:0007669"/>
    <property type="project" value="UniProtKB-UniRule"/>
</dbReference>
<dbReference type="OrthoDB" id="3176171at2759"/>
<dbReference type="GO" id="GO:0008017">
    <property type="term" value="F:microtubule binding"/>
    <property type="evidence" value="ECO:0007669"/>
    <property type="project" value="InterPro"/>
</dbReference>
<dbReference type="Gene3D" id="3.40.850.10">
    <property type="entry name" value="Kinesin motor domain"/>
    <property type="match status" value="1"/>
</dbReference>
<dbReference type="OMA" id="TREYEVW"/>
<evidence type="ECO:0000259" key="7">
    <source>
        <dbReference type="PROSITE" id="PS50067"/>
    </source>
</evidence>
<keyword evidence="2 3" id="KW-0067">ATP-binding</keyword>
<keyword evidence="4" id="KW-0493">Microtubule</keyword>